<gene>
    <name evidence="1" type="ORF">BS47DRAFT_1101950</name>
</gene>
<dbReference type="EMBL" id="MU128990">
    <property type="protein sequence ID" value="KAF9512208.1"/>
    <property type="molecule type" value="Genomic_DNA"/>
</dbReference>
<sequence>MEQPPRLAQVNLVQSPGEPTLKSIFHLLTRCTGSPFSPLGCFSKKGCEGLTHRFYPVSSRFRSTAAPQGPVGLWTQFRHALGRILPVSDFLSLRHSIPPCIRKYPTIVLHHCTPIEPRMVVFVRIQPEPEKLPRVHSVQLDHLVHLNIESQDLGSNQLGLSDKMDAN</sequence>
<comment type="caution">
    <text evidence="1">The sequence shown here is derived from an EMBL/GenBank/DDBJ whole genome shotgun (WGS) entry which is preliminary data.</text>
</comment>
<evidence type="ECO:0000313" key="1">
    <source>
        <dbReference type="EMBL" id="KAF9512208.1"/>
    </source>
</evidence>
<dbReference type="Proteomes" id="UP000886523">
    <property type="component" value="Unassembled WGS sequence"/>
</dbReference>
<evidence type="ECO:0000313" key="2">
    <source>
        <dbReference type="Proteomes" id="UP000886523"/>
    </source>
</evidence>
<name>A0A9P6AUI3_9AGAM</name>
<accession>A0A9P6AUI3</accession>
<protein>
    <submittedName>
        <fullName evidence="1">Uncharacterized protein</fullName>
    </submittedName>
</protein>
<dbReference type="AlphaFoldDB" id="A0A9P6AUI3"/>
<keyword evidence="2" id="KW-1185">Reference proteome</keyword>
<reference evidence="1" key="1">
    <citation type="journal article" date="2020" name="Nat. Commun.">
        <title>Large-scale genome sequencing of mycorrhizal fungi provides insights into the early evolution of symbiotic traits.</title>
        <authorList>
            <person name="Miyauchi S."/>
            <person name="Kiss E."/>
            <person name="Kuo A."/>
            <person name="Drula E."/>
            <person name="Kohler A."/>
            <person name="Sanchez-Garcia M."/>
            <person name="Morin E."/>
            <person name="Andreopoulos B."/>
            <person name="Barry K.W."/>
            <person name="Bonito G."/>
            <person name="Buee M."/>
            <person name="Carver A."/>
            <person name="Chen C."/>
            <person name="Cichocki N."/>
            <person name="Clum A."/>
            <person name="Culley D."/>
            <person name="Crous P.W."/>
            <person name="Fauchery L."/>
            <person name="Girlanda M."/>
            <person name="Hayes R.D."/>
            <person name="Keri Z."/>
            <person name="LaButti K."/>
            <person name="Lipzen A."/>
            <person name="Lombard V."/>
            <person name="Magnuson J."/>
            <person name="Maillard F."/>
            <person name="Murat C."/>
            <person name="Nolan M."/>
            <person name="Ohm R.A."/>
            <person name="Pangilinan J."/>
            <person name="Pereira M.F."/>
            <person name="Perotto S."/>
            <person name="Peter M."/>
            <person name="Pfister S."/>
            <person name="Riley R."/>
            <person name="Sitrit Y."/>
            <person name="Stielow J.B."/>
            <person name="Szollosi G."/>
            <person name="Zifcakova L."/>
            <person name="Stursova M."/>
            <person name="Spatafora J.W."/>
            <person name="Tedersoo L."/>
            <person name="Vaario L.M."/>
            <person name="Yamada A."/>
            <person name="Yan M."/>
            <person name="Wang P."/>
            <person name="Xu J."/>
            <person name="Bruns T."/>
            <person name="Baldrian P."/>
            <person name="Vilgalys R."/>
            <person name="Dunand C."/>
            <person name="Henrissat B."/>
            <person name="Grigoriev I.V."/>
            <person name="Hibbett D."/>
            <person name="Nagy L.G."/>
            <person name="Martin F.M."/>
        </authorList>
    </citation>
    <scope>NUCLEOTIDE SEQUENCE</scope>
    <source>
        <strain evidence="1">UP504</strain>
    </source>
</reference>
<organism evidence="1 2">
    <name type="scientific">Hydnum rufescens UP504</name>
    <dbReference type="NCBI Taxonomy" id="1448309"/>
    <lineage>
        <taxon>Eukaryota</taxon>
        <taxon>Fungi</taxon>
        <taxon>Dikarya</taxon>
        <taxon>Basidiomycota</taxon>
        <taxon>Agaricomycotina</taxon>
        <taxon>Agaricomycetes</taxon>
        <taxon>Cantharellales</taxon>
        <taxon>Hydnaceae</taxon>
        <taxon>Hydnum</taxon>
    </lineage>
</organism>
<proteinExistence type="predicted"/>